<comment type="caution">
    <text evidence="10">The sequence shown here is derived from an EMBL/GenBank/DDBJ whole genome shotgun (WGS) entry which is preliminary data.</text>
</comment>
<feature type="region of interest" description="Disordered" evidence="8">
    <location>
        <begin position="33"/>
        <end position="61"/>
    </location>
</feature>
<dbReference type="GO" id="GO:0030234">
    <property type="term" value="F:enzyme regulator activity"/>
    <property type="evidence" value="ECO:0007669"/>
    <property type="project" value="TreeGrafter"/>
</dbReference>
<evidence type="ECO:0000256" key="8">
    <source>
        <dbReference type="SAM" id="MobiDB-lite"/>
    </source>
</evidence>
<keyword evidence="5" id="KW-0564">Palmitate</keyword>
<accession>A0AA91I3T7</accession>
<dbReference type="GO" id="GO:0009252">
    <property type="term" value="P:peptidoglycan biosynthetic process"/>
    <property type="evidence" value="ECO:0007669"/>
    <property type="project" value="UniProtKB-KW"/>
</dbReference>
<dbReference type="AlphaFoldDB" id="A0AA91I3T7"/>
<dbReference type="PANTHER" id="PTHR38038">
    <property type="entry name" value="PENICILLIN-BINDING PROTEIN ACTIVATOR LPOA"/>
    <property type="match status" value="1"/>
</dbReference>
<protein>
    <submittedName>
        <fullName evidence="10">LppC family lipoprotein</fullName>
    </submittedName>
</protein>
<dbReference type="InterPro" id="IPR011990">
    <property type="entry name" value="TPR-like_helical_dom_sf"/>
</dbReference>
<dbReference type="Gene3D" id="3.40.50.2300">
    <property type="match status" value="2"/>
</dbReference>
<evidence type="ECO:0000256" key="6">
    <source>
        <dbReference type="ARBA" id="ARBA00023237"/>
    </source>
</evidence>
<evidence type="ECO:0000256" key="2">
    <source>
        <dbReference type="ARBA" id="ARBA00022960"/>
    </source>
</evidence>
<feature type="chain" id="PRO_5041709594" evidence="9">
    <location>
        <begin position="30"/>
        <end position="614"/>
    </location>
</feature>
<keyword evidence="3" id="KW-0573">Peptidoglycan synthesis</keyword>
<evidence type="ECO:0000313" key="10">
    <source>
        <dbReference type="EMBL" id="OAI22520.1"/>
    </source>
</evidence>
<feature type="signal peptide" evidence="9">
    <location>
        <begin position="1"/>
        <end position="29"/>
    </location>
</feature>
<keyword evidence="11" id="KW-1185">Reference proteome</keyword>
<dbReference type="InterPro" id="IPR007443">
    <property type="entry name" value="LpoA"/>
</dbReference>
<evidence type="ECO:0000256" key="3">
    <source>
        <dbReference type="ARBA" id="ARBA00022984"/>
    </source>
</evidence>
<keyword evidence="2" id="KW-0133">Cell shape</keyword>
<dbReference type="EMBL" id="LUUL01000119">
    <property type="protein sequence ID" value="OAI22520.1"/>
    <property type="molecule type" value="Genomic_DNA"/>
</dbReference>
<evidence type="ECO:0000256" key="9">
    <source>
        <dbReference type="SAM" id="SignalP"/>
    </source>
</evidence>
<dbReference type="Gene3D" id="1.25.40.650">
    <property type="match status" value="1"/>
</dbReference>
<evidence type="ECO:0000256" key="7">
    <source>
        <dbReference type="ARBA" id="ARBA00023288"/>
    </source>
</evidence>
<dbReference type="SUPFAM" id="SSF53822">
    <property type="entry name" value="Periplasmic binding protein-like I"/>
    <property type="match status" value="1"/>
</dbReference>
<keyword evidence="7 10" id="KW-0449">Lipoprotein</keyword>
<evidence type="ECO:0000256" key="4">
    <source>
        <dbReference type="ARBA" id="ARBA00023136"/>
    </source>
</evidence>
<dbReference type="PANTHER" id="PTHR38038:SF1">
    <property type="entry name" value="PENICILLIN-BINDING PROTEIN ACTIVATOR LPOA"/>
    <property type="match status" value="1"/>
</dbReference>
<evidence type="ECO:0000256" key="1">
    <source>
        <dbReference type="ARBA" id="ARBA00022729"/>
    </source>
</evidence>
<dbReference type="Gene3D" id="1.25.40.10">
    <property type="entry name" value="Tetratricopeptide repeat domain"/>
    <property type="match status" value="1"/>
</dbReference>
<evidence type="ECO:0000256" key="5">
    <source>
        <dbReference type="ARBA" id="ARBA00023139"/>
    </source>
</evidence>
<dbReference type="RefSeq" id="WP_064029466.1">
    <property type="nucleotide sequence ID" value="NZ_LUUL01000119.1"/>
</dbReference>
<dbReference type="Proteomes" id="UP000077734">
    <property type="component" value="Unassembled WGS sequence"/>
</dbReference>
<keyword evidence="4" id="KW-0472">Membrane</keyword>
<sequence length="614" mass="64959">MSAFNLAAIMPRRLPGCCVFGLLLLSACAGEPPTRKPQFEVKPPASAKRPKPAEAATTARSYRLHDSRSALRLLDADTRLQAGDSNGARQALDGVNPAELNPEQTSKYKLLDGEIALSSGDAESAVRKLEGVRPAVLAEADQIAYYQSMAFAHSLTGDVLAGVRMRLKLGRILTDRDRQKQNIVAILDALSVLPNETLSTTASVADELSGWMALAKILKQRNLPGFDSAGQIQQWKQIFPGHPANADYLQAYLNGAPAVAAEPAAEPGPETPQPAATAASGPIIAVLLPNSGQYAAAGKAVRNGLATAYRLAASAAPQPALKYYDSETGDIVALYKQAVADGAKQVIGPLVKEQIQTLADSGELSVPVLALNHVENLSKANLYQFGLSPIDDAEQLALKARRDGLQNAVLLTPETPQGQRIRHYLMSAWQAAGGSVLGVQSYDPKSRDFSAVVKALLAPSVNAAGEKQALAVFISAGPEQAREIAPQLRYSQSSELAVYAMPNIYSGRPNPAKDTDLGKITFCDLPWLFGEVYGGPLSQQALQSAWQGLSDSQIKLVALGVDAFNLLGQLGQLAATPYPGATGRLALNGENRITRKLACAEFKAGVPAAAAYVE</sequence>
<gene>
    <name evidence="10" type="ORF">A1356_19105</name>
</gene>
<proteinExistence type="predicted"/>
<name>A0AA91I3T7_9GAMM</name>
<keyword evidence="1 9" id="KW-0732">Signal</keyword>
<evidence type="ECO:0000313" key="11">
    <source>
        <dbReference type="Proteomes" id="UP000077734"/>
    </source>
</evidence>
<dbReference type="GO" id="GO:0008360">
    <property type="term" value="P:regulation of cell shape"/>
    <property type="evidence" value="ECO:0007669"/>
    <property type="project" value="UniProtKB-KW"/>
</dbReference>
<dbReference type="GO" id="GO:0031241">
    <property type="term" value="C:periplasmic side of cell outer membrane"/>
    <property type="evidence" value="ECO:0007669"/>
    <property type="project" value="TreeGrafter"/>
</dbReference>
<dbReference type="Pfam" id="PF04348">
    <property type="entry name" value="LppC"/>
    <property type="match status" value="1"/>
</dbReference>
<organism evidence="10 11">
    <name type="scientific">Methylomonas koyamae</name>
    <dbReference type="NCBI Taxonomy" id="702114"/>
    <lineage>
        <taxon>Bacteria</taxon>
        <taxon>Pseudomonadati</taxon>
        <taxon>Pseudomonadota</taxon>
        <taxon>Gammaproteobacteria</taxon>
        <taxon>Methylococcales</taxon>
        <taxon>Methylococcaceae</taxon>
        <taxon>Methylomonas</taxon>
    </lineage>
</organism>
<dbReference type="CDD" id="cd06339">
    <property type="entry name" value="PBP1_YraM_LppC_lipoprotein-like"/>
    <property type="match status" value="1"/>
</dbReference>
<dbReference type="InterPro" id="IPR028082">
    <property type="entry name" value="Peripla_BP_I"/>
</dbReference>
<reference evidence="10 11" key="1">
    <citation type="submission" date="2016-03" db="EMBL/GenBank/DDBJ databases">
        <authorList>
            <person name="Heylen K."/>
            <person name="De Vos P."/>
            <person name="Vekeman B."/>
        </authorList>
    </citation>
    <scope>NUCLEOTIDE SEQUENCE [LARGE SCALE GENOMIC DNA]</scope>
    <source>
        <strain evidence="10 11">R-49807</strain>
    </source>
</reference>
<keyword evidence="6" id="KW-0998">Cell outer membrane</keyword>